<feature type="transmembrane region" description="Helical" evidence="1">
    <location>
        <begin position="40"/>
        <end position="58"/>
    </location>
</feature>
<keyword evidence="1" id="KW-1133">Transmembrane helix</keyword>
<dbReference type="OrthoDB" id="5525300at2"/>
<dbReference type="Proteomes" id="UP000249169">
    <property type="component" value="Unassembled WGS sequence"/>
</dbReference>
<keyword evidence="1" id="KW-0812">Transmembrane</keyword>
<sequence>MSESGDGLTPAQILWEILKVALLVVGGLFLIIFLMRAFRVVLALGVLAILGAGVYWLLKRVFGTRQLPAPEEPRQLDTDVTLDPLQDKFRELELEEARIDAELERLSRDD</sequence>
<comment type="caution">
    <text evidence="2">The sequence shown here is derived from an EMBL/GenBank/DDBJ whole genome shotgun (WGS) entry which is preliminary data.</text>
</comment>
<evidence type="ECO:0000313" key="3">
    <source>
        <dbReference type="Proteomes" id="UP000249169"/>
    </source>
</evidence>
<dbReference type="RefSeq" id="WP_111731513.1">
    <property type="nucleotide sequence ID" value="NZ_QHKO01000017.1"/>
</dbReference>
<gene>
    <name evidence="2" type="ORF">DL240_19190</name>
</gene>
<protein>
    <submittedName>
        <fullName evidence="2">Uncharacterized protein</fullName>
    </submittedName>
</protein>
<accession>A0A328C0W4</accession>
<evidence type="ECO:0000256" key="1">
    <source>
        <dbReference type="SAM" id="Phobius"/>
    </source>
</evidence>
<dbReference type="EMBL" id="QHKO01000017">
    <property type="protein sequence ID" value="RAL20033.1"/>
    <property type="molecule type" value="Genomic_DNA"/>
</dbReference>
<feature type="transmembrane region" description="Helical" evidence="1">
    <location>
        <begin position="12"/>
        <end position="33"/>
    </location>
</feature>
<keyword evidence="3" id="KW-1185">Reference proteome</keyword>
<proteinExistence type="predicted"/>
<organism evidence="2 3">
    <name type="scientific">Lujinxingia litoralis</name>
    <dbReference type="NCBI Taxonomy" id="2211119"/>
    <lineage>
        <taxon>Bacteria</taxon>
        <taxon>Deltaproteobacteria</taxon>
        <taxon>Bradymonadales</taxon>
        <taxon>Lujinxingiaceae</taxon>
        <taxon>Lujinxingia</taxon>
    </lineage>
</organism>
<name>A0A328C0W4_9DELT</name>
<dbReference type="AlphaFoldDB" id="A0A328C0W4"/>
<evidence type="ECO:0000313" key="2">
    <source>
        <dbReference type="EMBL" id="RAL20033.1"/>
    </source>
</evidence>
<keyword evidence="1" id="KW-0472">Membrane</keyword>
<reference evidence="2 3" key="1">
    <citation type="submission" date="2018-05" db="EMBL/GenBank/DDBJ databases">
        <title>Lujinxingia marina gen. nov. sp. nov., a new facultative anaerobic member of the class Deltaproteobacteria, and proposal of Lujinxingaceae fam. nov.</title>
        <authorList>
            <person name="Li C.-M."/>
        </authorList>
    </citation>
    <scope>NUCLEOTIDE SEQUENCE [LARGE SCALE GENOMIC DNA]</scope>
    <source>
        <strain evidence="2 3">B210</strain>
    </source>
</reference>